<dbReference type="GO" id="GO:0004519">
    <property type="term" value="F:endonuclease activity"/>
    <property type="evidence" value="ECO:0007669"/>
    <property type="project" value="UniProtKB-KW"/>
</dbReference>
<evidence type="ECO:0000256" key="3">
    <source>
        <dbReference type="ARBA" id="ARBA00022763"/>
    </source>
</evidence>
<evidence type="ECO:0000256" key="4">
    <source>
        <dbReference type="ARBA" id="ARBA00022769"/>
    </source>
</evidence>
<keyword evidence="5" id="KW-0378">Hydrolase</keyword>
<comment type="caution">
    <text evidence="7">The sequence shown here is derived from an EMBL/GenBank/DDBJ whole genome shotgun (WGS) entry which is preliminary data.</text>
</comment>
<keyword evidence="3" id="KW-0227">DNA damage</keyword>
<dbReference type="GO" id="GO:0006289">
    <property type="term" value="P:nucleotide-excision repair"/>
    <property type="evidence" value="ECO:0007669"/>
    <property type="project" value="InterPro"/>
</dbReference>
<keyword evidence="1" id="KW-0540">Nuclease</keyword>
<evidence type="ECO:0000313" key="8">
    <source>
        <dbReference type="Proteomes" id="UP000030008"/>
    </source>
</evidence>
<reference evidence="7 8" key="1">
    <citation type="submission" date="2014-08" db="EMBL/GenBank/DDBJ databases">
        <title>Clostridium innocuum, an unnegligible vancomycin-resistant pathogen causing extra-intestinal infections.</title>
        <authorList>
            <person name="Feng Y."/>
            <person name="Chiu C.-H."/>
        </authorList>
    </citation>
    <scope>NUCLEOTIDE SEQUENCE [LARGE SCALE GENOMIC DNA]</scope>
    <source>
        <strain evidence="7 8">AN88</strain>
    </source>
</reference>
<keyword evidence="4" id="KW-0228">DNA excision</keyword>
<keyword evidence="6" id="KW-0234">DNA repair</keyword>
<dbReference type="GO" id="GO:0016787">
    <property type="term" value="F:hydrolase activity"/>
    <property type="evidence" value="ECO:0007669"/>
    <property type="project" value="UniProtKB-KW"/>
</dbReference>
<dbReference type="Proteomes" id="UP000030008">
    <property type="component" value="Unassembled WGS sequence"/>
</dbReference>
<evidence type="ECO:0000256" key="2">
    <source>
        <dbReference type="ARBA" id="ARBA00022759"/>
    </source>
</evidence>
<gene>
    <name evidence="7" type="ORF">CIAN88_09820</name>
</gene>
<proteinExistence type="predicted"/>
<protein>
    <submittedName>
        <fullName evidence="7">UV damage repair endonuclease UvdE</fullName>
    </submittedName>
</protein>
<dbReference type="EMBL" id="JQIF01000041">
    <property type="protein sequence ID" value="KGJ53336.1"/>
    <property type="molecule type" value="Genomic_DNA"/>
</dbReference>
<dbReference type="Pfam" id="PF03851">
    <property type="entry name" value="UvdE"/>
    <property type="match status" value="1"/>
</dbReference>
<accession>A0A099I714</accession>
<dbReference type="PANTHER" id="PTHR31290:SF5">
    <property type="entry name" value="UV-DAMAGE ENDONUCLEASE"/>
    <property type="match status" value="1"/>
</dbReference>
<evidence type="ECO:0000256" key="1">
    <source>
        <dbReference type="ARBA" id="ARBA00022722"/>
    </source>
</evidence>
<dbReference type="NCBIfam" id="TIGR00629">
    <property type="entry name" value="uvde"/>
    <property type="match status" value="1"/>
</dbReference>
<organism evidence="7 8">
    <name type="scientific">Clostridium innocuum</name>
    <dbReference type="NCBI Taxonomy" id="1522"/>
    <lineage>
        <taxon>Bacteria</taxon>
        <taxon>Bacillati</taxon>
        <taxon>Bacillota</taxon>
        <taxon>Clostridia</taxon>
        <taxon>Eubacteriales</taxon>
        <taxon>Clostridiaceae</taxon>
        <taxon>Clostridium</taxon>
    </lineage>
</organism>
<evidence type="ECO:0000256" key="5">
    <source>
        <dbReference type="ARBA" id="ARBA00022801"/>
    </source>
</evidence>
<dbReference type="SUPFAM" id="SSF51658">
    <property type="entry name" value="Xylose isomerase-like"/>
    <property type="match status" value="1"/>
</dbReference>
<dbReference type="InterPro" id="IPR004601">
    <property type="entry name" value="UvdE"/>
</dbReference>
<dbReference type="AlphaFoldDB" id="A0A099I714"/>
<dbReference type="RefSeq" id="WP_044905232.1">
    <property type="nucleotide sequence ID" value="NZ_JQIF01000041.1"/>
</dbReference>
<dbReference type="GO" id="GO:0009411">
    <property type="term" value="P:response to UV"/>
    <property type="evidence" value="ECO:0007669"/>
    <property type="project" value="InterPro"/>
</dbReference>
<name>A0A099I714_CLOIN</name>
<dbReference type="PANTHER" id="PTHR31290">
    <property type="entry name" value="UV-DAMAGE ENDONUCLEASE"/>
    <property type="match status" value="1"/>
</dbReference>
<evidence type="ECO:0000256" key="6">
    <source>
        <dbReference type="ARBA" id="ARBA00023204"/>
    </source>
</evidence>
<keyword evidence="2 7" id="KW-0255">Endonuclease</keyword>
<sequence length="417" mass="48785">MKIGYACICLDAQFHFETCIQKFATEDRLRSIIRANLETLQKLLEYNAGHNIRMYRLSSDLIPFGSSPVNTIPWLDEFAAQFQSLGDYVRKNNMRVSLHPGQYCVINSPREDVVERSIDELLYHASILEAMGLDATHKMVLHVGGIYGDKQQAMQRFARVYRRLDPIIQKHLIIENDDRYYTVEDVLYLSAQLSIPVVFDNLHHAILPPPVERTQLEWLRLVSGTWKKEDGIMKIHFCQQDVKKRKGAHAMHIDADTFLEFIREREGLDMDIMLEVKDKNISAIKCRNLLEKTLQDAQAEWKRYRLLFLLDSTRLYEVWNTLMHSSCGIQSLDFYHVCEDIGRRVHTASDVSRMLQHVIQNMDWTQRTANLLLRAVTAYEAREKSLEQLLDTLLRACEREQRYDLYDAVLLLKTYEV</sequence>
<evidence type="ECO:0000313" key="7">
    <source>
        <dbReference type="EMBL" id="KGJ53336.1"/>
    </source>
</evidence>
<dbReference type="Gene3D" id="3.20.20.150">
    <property type="entry name" value="Divalent-metal-dependent TIM barrel enzymes"/>
    <property type="match status" value="1"/>
</dbReference>
<dbReference type="InterPro" id="IPR036237">
    <property type="entry name" value="Xyl_isomerase-like_sf"/>
</dbReference>